<accession>A0A438ES01</accession>
<dbReference type="AlphaFoldDB" id="A0A438ES01"/>
<protein>
    <submittedName>
        <fullName evidence="1">Uncharacterized protein</fullName>
    </submittedName>
</protein>
<sequence>MRGGYRPYLLPNRPHLSPLPLSSLLRLSLLNRFTTILSSSSPQPTTLSLRRFCWPIVGSEVLQLFGKFHSKDSIVANAKFFVLILKKGGVEDIKDFRSLPDKFVAFSSFLGLPVTGFEKESNSLLWKLESRKGRGVKITRGKKNRLWLLDWRGRSEN</sequence>
<name>A0A438ES01_VITVI</name>
<evidence type="ECO:0000313" key="2">
    <source>
        <dbReference type="Proteomes" id="UP000288805"/>
    </source>
</evidence>
<dbReference type="Proteomes" id="UP000288805">
    <property type="component" value="Unassembled WGS sequence"/>
</dbReference>
<organism evidence="1 2">
    <name type="scientific">Vitis vinifera</name>
    <name type="common">Grape</name>
    <dbReference type="NCBI Taxonomy" id="29760"/>
    <lineage>
        <taxon>Eukaryota</taxon>
        <taxon>Viridiplantae</taxon>
        <taxon>Streptophyta</taxon>
        <taxon>Embryophyta</taxon>
        <taxon>Tracheophyta</taxon>
        <taxon>Spermatophyta</taxon>
        <taxon>Magnoliopsida</taxon>
        <taxon>eudicotyledons</taxon>
        <taxon>Gunneridae</taxon>
        <taxon>Pentapetalae</taxon>
        <taxon>rosids</taxon>
        <taxon>Vitales</taxon>
        <taxon>Vitaceae</taxon>
        <taxon>Viteae</taxon>
        <taxon>Vitis</taxon>
    </lineage>
</organism>
<evidence type="ECO:0000313" key="1">
    <source>
        <dbReference type="EMBL" id="RVW50524.1"/>
    </source>
</evidence>
<gene>
    <name evidence="1" type="ORF">CK203_074547</name>
</gene>
<comment type="caution">
    <text evidence="1">The sequence shown here is derived from an EMBL/GenBank/DDBJ whole genome shotgun (WGS) entry which is preliminary data.</text>
</comment>
<reference evidence="1 2" key="1">
    <citation type="journal article" date="2018" name="PLoS Genet.">
        <title>Population sequencing reveals clonal diversity and ancestral inbreeding in the grapevine cultivar Chardonnay.</title>
        <authorList>
            <person name="Roach M.J."/>
            <person name="Johnson D.L."/>
            <person name="Bohlmann J."/>
            <person name="van Vuuren H.J."/>
            <person name="Jones S.J."/>
            <person name="Pretorius I.S."/>
            <person name="Schmidt S.A."/>
            <person name="Borneman A.R."/>
        </authorList>
    </citation>
    <scope>NUCLEOTIDE SEQUENCE [LARGE SCALE GENOMIC DNA]</scope>
    <source>
        <strain evidence="2">cv. Chardonnay</strain>
        <tissue evidence="1">Leaf</tissue>
    </source>
</reference>
<proteinExistence type="predicted"/>
<dbReference type="EMBL" id="QGNW01001195">
    <property type="protein sequence ID" value="RVW50524.1"/>
    <property type="molecule type" value="Genomic_DNA"/>
</dbReference>